<keyword evidence="2" id="KW-1185">Reference proteome</keyword>
<gene>
    <name evidence="1" type="ORF">BCY89_27705</name>
</gene>
<evidence type="ECO:0000313" key="2">
    <source>
        <dbReference type="Proteomes" id="UP000286402"/>
    </source>
</evidence>
<dbReference type="RefSeq" id="WP_120333962.1">
    <property type="nucleotide sequence ID" value="NZ_MCAQ01000011.1"/>
</dbReference>
<reference evidence="1 2" key="1">
    <citation type="submission" date="2016-07" db="EMBL/GenBank/DDBJ databases">
        <title>Genome analysis of Sphingobacterium siyangense T12B17.</title>
        <authorList>
            <person name="Xu D."/>
            <person name="Su Y."/>
            <person name="Zheng S."/>
        </authorList>
    </citation>
    <scope>NUCLEOTIDE SEQUENCE [LARGE SCALE GENOMIC DNA]</scope>
    <source>
        <strain evidence="1 2">T12B17</strain>
    </source>
</reference>
<sequence length="351" mass="41444">MKTKNIHVINPGGFKVIFNELNNNPRSISFLESKDFEIRFTAIDPPDQNYKEKEGFPNCCTFHKNIIKSLQHRIQKFPFCCELHSKLSTQLWFDKINYLGLAEHTAKAVHFTEYQIFSKINEEDWFGYISEYIEYCIYSFGQFPKGFGPPLAREDYLTFVKVLVQGFINEGKYVNERVYKILSFLESFSKKKIEVEAPDIQVLMKYYEEWVKIFPFEISYFEPFKVEFARIYPILNQGTSTNRYMGLQTAQLLTYSQLIDNVVKLTRKILSSYSACQLLEEGRLTDIEFKQLELATSKRRVELEELSTETAKDRNKYIKLIKKWIKYEQKYLQTIAPILSKSQLNSVFIND</sequence>
<dbReference type="Proteomes" id="UP000286402">
    <property type="component" value="Unassembled WGS sequence"/>
</dbReference>
<evidence type="ECO:0000313" key="1">
    <source>
        <dbReference type="EMBL" id="RKF37667.1"/>
    </source>
</evidence>
<name>A0A420FXL5_9SPHI</name>
<proteinExistence type="predicted"/>
<dbReference type="EMBL" id="MCAQ01000011">
    <property type="protein sequence ID" value="RKF37667.1"/>
    <property type="molecule type" value="Genomic_DNA"/>
</dbReference>
<accession>A0A420FXL5</accession>
<organism evidence="1 2">
    <name type="scientific">Sphingobacterium siyangense</name>
    <dbReference type="NCBI Taxonomy" id="459529"/>
    <lineage>
        <taxon>Bacteria</taxon>
        <taxon>Pseudomonadati</taxon>
        <taxon>Bacteroidota</taxon>
        <taxon>Sphingobacteriia</taxon>
        <taxon>Sphingobacteriales</taxon>
        <taxon>Sphingobacteriaceae</taxon>
        <taxon>Sphingobacterium</taxon>
    </lineage>
</organism>
<protein>
    <submittedName>
        <fullName evidence="1">Uncharacterized protein</fullName>
    </submittedName>
</protein>
<comment type="caution">
    <text evidence="1">The sequence shown here is derived from an EMBL/GenBank/DDBJ whole genome shotgun (WGS) entry which is preliminary data.</text>
</comment>
<dbReference type="AlphaFoldDB" id="A0A420FXL5"/>